<gene>
    <name evidence="2" type="ORF">B0T26DRAFT_860012</name>
</gene>
<feature type="compositionally biased region" description="Basic residues" evidence="1">
    <location>
        <begin position="34"/>
        <end position="57"/>
    </location>
</feature>
<dbReference type="EMBL" id="JAUIRO010000006">
    <property type="protein sequence ID" value="KAK0709329.1"/>
    <property type="molecule type" value="Genomic_DNA"/>
</dbReference>
<dbReference type="PANTHER" id="PTHR37540">
    <property type="entry name" value="TRANSCRIPTION FACTOR (ACR-2), PUTATIVE-RELATED-RELATED"/>
    <property type="match status" value="1"/>
</dbReference>
<dbReference type="PANTHER" id="PTHR37540:SF5">
    <property type="entry name" value="TRANSCRIPTION FACTOR DOMAIN-CONTAINING PROTEIN"/>
    <property type="match status" value="1"/>
</dbReference>
<dbReference type="GeneID" id="85331004"/>
<dbReference type="Proteomes" id="UP001172101">
    <property type="component" value="Unassembled WGS sequence"/>
</dbReference>
<dbReference type="AlphaFoldDB" id="A0AA40A4V1"/>
<feature type="region of interest" description="Disordered" evidence="1">
    <location>
        <begin position="34"/>
        <end position="114"/>
    </location>
</feature>
<evidence type="ECO:0000313" key="2">
    <source>
        <dbReference type="EMBL" id="KAK0709329.1"/>
    </source>
</evidence>
<accession>A0AA40A4V1</accession>
<feature type="compositionally biased region" description="Low complexity" evidence="1">
    <location>
        <begin position="58"/>
        <end position="71"/>
    </location>
</feature>
<name>A0AA40A4V1_9PEZI</name>
<reference evidence="2" key="1">
    <citation type="submission" date="2023-06" db="EMBL/GenBank/DDBJ databases">
        <title>Genome-scale phylogeny and comparative genomics of the fungal order Sordariales.</title>
        <authorList>
            <consortium name="Lawrence Berkeley National Laboratory"/>
            <person name="Hensen N."/>
            <person name="Bonometti L."/>
            <person name="Westerberg I."/>
            <person name="Brannstrom I.O."/>
            <person name="Guillou S."/>
            <person name="Cros-Aarteil S."/>
            <person name="Calhoun S."/>
            <person name="Haridas S."/>
            <person name="Kuo A."/>
            <person name="Mondo S."/>
            <person name="Pangilinan J."/>
            <person name="Riley R."/>
            <person name="LaButti K."/>
            <person name="Andreopoulos B."/>
            <person name="Lipzen A."/>
            <person name="Chen C."/>
            <person name="Yanf M."/>
            <person name="Daum C."/>
            <person name="Ng V."/>
            <person name="Clum A."/>
            <person name="Steindorff A."/>
            <person name="Ohm R."/>
            <person name="Martin F."/>
            <person name="Silar P."/>
            <person name="Natvig D."/>
            <person name="Lalanne C."/>
            <person name="Gautier V."/>
            <person name="Ament-velasquez S.L."/>
            <person name="Kruys A."/>
            <person name="Hutchinson M.I."/>
            <person name="Powell A.J."/>
            <person name="Barry K."/>
            <person name="Miller A.N."/>
            <person name="Grigoriev I.V."/>
            <person name="Debuchy R."/>
            <person name="Gladieux P."/>
            <person name="Thoren M.H."/>
            <person name="Johannesson H."/>
        </authorList>
    </citation>
    <scope>NUCLEOTIDE SEQUENCE</scope>
    <source>
        <strain evidence="2">SMH2392-1A</strain>
    </source>
</reference>
<evidence type="ECO:0000313" key="3">
    <source>
        <dbReference type="Proteomes" id="UP001172101"/>
    </source>
</evidence>
<sequence>MANSANPPHAELQFVVSTGLEKPDADLRKFIRSHVMKGKNLGKKLQPRSQKSKHARKQQAADADAASASDAQAEHDELIVYGSFAPPTPPPRRSSPPAQAQSLYPGPVPIPGPMPIPGPPASVPAKFGSDVSSIRFPDEVEPGAVEAVLQFSTIAKRVLFPLESCIFFENRAETWIAPLAVDPAFLHVMAFTSQWYFDVIMPGKPIDVVSRRTVPHYTRAIEILRQRFARDDDPAQLSFTTVAAIMGLAGHAFVTGDIKSARNHMEGVYRIVRLRGGVSGFAGATKLVVEILRVDIGMELHTGSRHIFYSSSDPPPPYPDLTELLKLRGPYGPNTPPQQCPISAFPDGIDRGLARAWQALADFCAVINYAAGAGKCIPTETFRDAMAAVMYQLLDLGGGRFEPGSSAEAVRLALLAFAANVFLQWKMMGAGYAHLSAALRSCFAQLAPSRVDPRLLVWLLMVGAVSVLDTPEDAWLRMLLYANVRLCDVESWEDMQRLLGSFMWIGMTQDKRGKAVFQSLFASQGVASF</sequence>
<protein>
    <submittedName>
        <fullName evidence="2">Uncharacterized protein</fullName>
    </submittedName>
</protein>
<evidence type="ECO:0000256" key="1">
    <source>
        <dbReference type="SAM" id="MobiDB-lite"/>
    </source>
</evidence>
<proteinExistence type="predicted"/>
<dbReference type="RefSeq" id="XP_060292633.1">
    <property type="nucleotide sequence ID" value="XM_060447734.1"/>
</dbReference>
<keyword evidence="3" id="KW-1185">Reference proteome</keyword>
<organism evidence="2 3">
    <name type="scientific">Lasiosphaeria miniovina</name>
    <dbReference type="NCBI Taxonomy" id="1954250"/>
    <lineage>
        <taxon>Eukaryota</taxon>
        <taxon>Fungi</taxon>
        <taxon>Dikarya</taxon>
        <taxon>Ascomycota</taxon>
        <taxon>Pezizomycotina</taxon>
        <taxon>Sordariomycetes</taxon>
        <taxon>Sordariomycetidae</taxon>
        <taxon>Sordariales</taxon>
        <taxon>Lasiosphaeriaceae</taxon>
        <taxon>Lasiosphaeria</taxon>
    </lineage>
</organism>
<comment type="caution">
    <text evidence="2">The sequence shown here is derived from an EMBL/GenBank/DDBJ whole genome shotgun (WGS) entry which is preliminary data.</text>
</comment>